<evidence type="ECO:0000313" key="2">
    <source>
        <dbReference type="EMBL" id="EAV44718.1"/>
    </source>
</evidence>
<organism evidence="2 3">
    <name type="scientific">Roseibium aggregatum (strain ATCC 25650 / DSM 13394 / JCM 20685 / NBRC 16684 / NCIMB 2208 / IAM 12614 / B1)</name>
    <name type="common">Stappia aggregata</name>
    <dbReference type="NCBI Taxonomy" id="384765"/>
    <lineage>
        <taxon>Bacteria</taxon>
        <taxon>Pseudomonadati</taxon>
        <taxon>Pseudomonadota</taxon>
        <taxon>Alphaproteobacteria</taxon>
        <taxon>Hyphomicrobiales</taxon>
        <taxon>Stappiaceae</taxon>
        <taxon>Roseibium</taxon>
    </lineage>
</organism>
<comment type="caution">
    <text evidence="2">The sequence shown here is derived from an EMBL/GenBank/DDBJ whole genome shotgun (WGS) entry which is preliminary data.</text>
</comment>
<reference evidence="2 3" key="1">
    <citation type="submission" date="2006-05" db="EMBL/GenBank/DDBJ databases">
        <authorList>
            <person name="King G."/>
            <person name="Ferriera S."/>
            <person name="Johnson J."/>
            <person name="Kravitz S."/>
            <person name="Beeson K."/>
            <person name="Sutton G."/>
            <person name="Rogers Y.-H."/>
            <person name="Friedman R."/>
            <person name="Frazier M."/>
            <person name="Venter J.C."/>
        </authorList>
    </citation>
    <scope>NUCLEOTIDE SEQUENCE [LARGE SCALE GENOMIC DNA]</scope>
    <source>
        <strain evidence="3">ATCC 25650 / DSM 13394 / JCM 20685 / NBRC 16684 / NCIMB 2208 / IAM 12614 / B1</strain>
    </source>
</reference>
<dbReference type="Gene3D" id="1.20.210.10">
    <property type="entry name" value="Cytochrome c oxidase-like, subunit I domain"/>
    <property type="match status" value="1"/>
</dbReference>
<dbReference type="PROSITE" id="PS51257">
    <property type="entry name" value="PROKAR_LIPOPROTEIN"/>
    <property type="match status" value="1"/>
</dbReference>
<sequence length="167" mass="17870">MAQNKAKMISLEEGGFALFLVLLAFACIIVAGKTFDQVMAFHAGIGALFAAVSVFLIFKNYFDDGGEPIPAEIDGKPNYNIGPIKFGAVAAMFWGIAGFTVGLIIALQLAWPALNFDLPWTNFGRLRPLHTSAVIFASAATCFWQRRCMLSSAPAVSGCRARSCPGS</sequence>
<gene>
    <name evidence="2" type="ORF">SIAM614_07558</name>
</gene>
<keyword evidence="1" id="KW-0472">Membrane</keyword>
<accession>A0NRD7</accession>
<dbReference type="SUPFAM" id="SSF81442">
    <property type="entry name" value="Cytochrome c oxidase subunit I-like"/>
    <property type="match status" value="1"/>
</dbReference>
<dbReference type="InterPro" id="IPR000883">
    <property type="entry name" value="Cyt_C_Oxase_1"/>
</dbReference>
<feature type="transmembrane region" description="Helical" evidence="1">
    <location>
        <begin position="86"/>
        <end position="114"/>
    </location>
</feature>
<dbReference type="UniPathway" id="UPA00705"/>
<dbReference type="AlphaFoldDB" id="A0NRD7"/>
<dbReference type="Proteomes" id="UP000004848">
    <property type="component" value="Unassembled WGS sequence"/>
</dbReference>
<protein>
    <submittedName>
        <fullName evidence="2">Cytochrome-c oxidase</fullName>
    </submittedName>
</protein>
<dbReference type="InterPro" id="IPR036927">
    <property type="entry name" value="Cyt_c_oxase-like_su1_sf"/>
</dbReference>
<dbReference type="EMBL" id="AAUW01000005">
    <property type="protein sequence ID" value="EAV44718.1"/>
    <property type="molecule type" value="Genomic_DNA"/>
</dbReference>
<dbReference type="GO" id="GO:0004129">
    <property type="term" value="F:cytochrome-c oxidase activity"/>
    <property type="evidence" value="ECO:0007669"/>
    <property type="project" value="InterPro"/>
</dbReference>
<keyword evidence="1" id="KW-0812">Transmembrane</keyword>
<dbReference type="GO" id="GO:0020037">
    <property type="term" value="F:heme binding"/>
    <property type="evidence" value="ECO:0007669"/>
    <property type="project" value="InterPro"/>
</dbReference>
<evidence type="ECO:0000256" key="1">
    <source>
        <dbReference type="SAM" id="Phobius"/>
    </source>
</evidence>
<feature type="transmembrane region" description="Helical" evidence="1">
    <location>
        <begin position="14"/>
        <end position="32"/>
    </location>
</feature>
<keyword evidence="1" id="KW-1133">Transmembrane helix</keyword>
<feature type="transmembrane region" description="Helical" evidence="1">
    <location>
        <begin position="38"/>
        <end position="58"/>
    </location>
</feature>
<dbReference type="GO" id="GO:0006119">
    <property type="term" value="P:oxidative phosphorylation"/>
    <property type="evidence" value="ECO:0007669"/>
    <property type="project" value="UniProtKB-UniPathway"/>
</dbReference>
<evidence type="ECO:0000313" key="3">
    <source>
        <dbReference type="Proteomes" id="UP000004848"/>
    </source>
</evidence>
<dbReference type="eggNOG" id="COG3278">
    <property type="taxonomic scope" value="Bacteria"/>
</dbReference>
<name>A0NRD7_ROSAI</name>
<proteinExistence type="predicted"/>
<dbReference type="Pfam" id="PF00115">
    <property type="entry name" value="COX1"/>
    <property type="match status" value="1"/>
</dbReference>
<dbReference type="GO" id="GO:0016020">
    <property type="term" value="C:membrane"/>
    <property type="evidence" value="ECO:0007669"/>
    <property type="project" value="InterPro"/>
</dbReference>